<accession>A0ABV5VXC6</accession>
<dbReference type="PANTHER" id="PTHR33545:SF5">
    <property type="entry name" value="UPF0750 MEMBRANE PROTEIN YITT"/>
    <property type="match status" value="1"/>
</dbReference>
<feature type="domain" description="DUF2179" evidence="7">
    <location>
        <begin position="217"/>
        <end position="271"/>
    </location>
</feature>
<feature type="transmembrane region" description="Helical" evidence="6">
    <location>
        <begin position="43"/>
        <end position="62"/>
    </location>
</feature>
<dbReference type="Gene3D" id="3.30.70.120">
    <property type="match status" value="1"/>
</dbReference>
<gene>
    <name evidence="8" type="ORF">ACFFNY_15365</name>
</gene>
<feature type="transmembrane region" description="Helical" evidence="6">
    <location>
        <begin position="12"/>
        <end position="31"/>
    </location>
</feature>
<dbReference type="EMBL" id="JBHMAG010000012">
    <property type="protein sequence ID" value="MFB9752943.1"/>
    <property type="molecule type" value="Genomic_DNA"/>
</dbReference>
<dbReference type="PANTHER" id="PTHR33545">
    <property type="entry name" value="UPF0750 MEMBRANE PROTEIN YITT-RELATED"/>
    <property type="match status" value="1"/>
</dbReference>
<evidence type="ECO:0000256" key="4">
    <source>
        <dbReference type="ARBA" id="ARBA00022989"/>
    </source>
</evidence>
<dbReference type="Pfam" id="PF10035">
    <property type="entry name" value="DUF2179"/>
    <property type="match status" value="1"/>
</dbReference>
<keyword evidence="2" id="KW-1003">Cell membrane</keyword>
<dbReference type="PIRSF" id="PIRSF006483">
    <property type="entry name" value="Membrane_protein_YitT"/>
    <property type="match status" value="1"/>
</dbReference>
<dbReference type="InterPro" id="IPR015867">
    <property type="entry name" value="N-reg_PII/ATP_PRibTrfase_C"/>
</dbReference>
<dbReference type="InterPro" id="IPR003740">
    <property type="entry name" value="YitT"/>
</dbReference>
<evidence type="ECO:0000256" key="6">
    <source>
        <dbReference type="SAM" id="Phobius"/>
    </source>
</evidence>
<keyword evidence="5 6" id="KW-0472">Membrane</keyword>
<keyword evidence="9" id="KW-1185">Reference proteome</keyword>
<dbReference type="InterPro" id="IPR051461">
    <property type="entry name" value="UPF0750_membrane"/>
</dbReference>
<keyword evidence="3 6" id="KW-0812">Transmembrane</keyword>
<dbReference type="Proteomes" id="UP001589619">
    <property type="component" value="Unassembled WGS sequence"/>
</dbReference>
<feature type="transmembrane region" description="Helical" evidence="6">
    <location>
        <begin position="146"/>
        <end position="169"/>
    </location>
</feature>
<evidence type="ECO:0000313" key="8">
    <source>
        <dbReference type="EMBL" id="MFB9752943.1"/>
    </source>
</evidence>
<reference evidence="8 9" key="1">
    <citation type="submission" date="2024-09" db="EMBL/GenBank/DDBJ databases">
        <authorList>
            <person name="Sun Q."/>
            <person name="Mori K."/>
        </authorList>
    </citation>
    <scope>NUCLEOTIDE SEQUENCE [LARGE SCALE GENOMIC DNA]</scope>
    <source>
        <strain evidence="8 9">JCM 12520</strain>
    </source>
</reference>
<sequence length="277" mass="30064">MIRLTWSDTLAAVYIALGAALIAAGINLFLVPHRLLSGGLSGISMMVGYFTGWNIGLLYFLFNLPVLIWGWIAIGHRFVVLSIVSVVLTTCWMQLVPDNLLNTDPIIGAVFGGALLGVGSGLSLRAGGSTGGLDIVGSIVTRRRDFPLGMLLFVLNGLVVLALGLVIGWDAALSSMLSIFIAGKVVDAIHIRHVKVTAFIVTSFKQEMTDKLLELPRGVTLIHTEGAFSHLPQHMLMTVTTRYELAELRRIIKDTDPKAFVNIVETVEVIGEFRKLK</sequence>
<proteinExistence type="predicted"/>
<organism evidence="8 9">
    <name type="scientific">Paenibacillus hodogayensis</name>
    <dbReference type="NCBI Taxonomy" id="279208"/>
    <lineage>
        <taxon>Bacteria</taxon>
        <taxon>Bacillati</taxon>
        <taxon>Bacillota</taxon>
        <taxon>Bacilli</taxon>
        <taxon>Bacillales</taxon>
        <taxon>Paenibacillaceae</taxon>
        <taxon>Paenibacillus</taxon>
    </lineage>
</organism>
<evidence type="ECO:0000256" key="3">
    <source>
        <dbReference type="ARBA" id="ARBA00022692"/>
    </source>
</evidence>
<dbReference type="RefSeq" id="WP_344902813.1">
    <property type="nucleotide sequence ID" value="NZ_BAAAYO010000001.1"/>
</dbReference>
<comment type="subcellular location">
    <subcellularLocation>
        <location evidence="1">Cell membrane</location>
        <topology evidence="1">Multi-pass membrane protein</topology>
    </subcellularLocation>
</comment>
<protein>
    <submittedName>
        <fullName evidence="8">YitT family protein</fullName>
    </submittedName>
</protein>
<evidence type="ECO:0000259" key="7">
    <source>
        <dbReference type="Pfam" id="PF10035"/>
    </source>
</evidence>
<comment type="caution">
    <text evidence="8">The sequence shown here is derived from an EMBL/GenBank/DDBJ whole genome shotgun (WGS) entry which is preliminary data.</text>
</comment>
<name>A0ABV5VXC6_9BACL</name>
<dbReference type="CDD" id="cd16380">
    <property type="entry name" value="YitT_C"/>
    <property type="match status" value="1"/>
</dbReference>
<feature type="transmembrane region" description="Helical" evidence="6">
    <location>
        <begin position="105"/>
        <end position="126"/>
    </location>
</feature>
<keyword evidence="4 6" id="KW-1133">Transmembrane helix</keyword>
<dbReference type="InterPro" id="IPR019264">
    <property type="entry name" value="DUF2179"/>
</dbReference>
<evidence type="ECO:0000256" key="2">
    <source>
        <dbReference type="ARBA" id="ARBA00022475"/>
    </source>
</evidence>
<dbReference type="Pfam" id="PF02588">
    <property type="entry name" value="YitT_membrane"/>
    <property type="match status" value="1"/>
</dbReference>
<feature type="transmembrane region" description="Helical" evidence="6">
    <location>
        <begin position="68"/>
        <end position="93"/>
    </location>
</feature>
<evidence type="ECO:0000256" key="5">
    <source>
        <dbReference type="ARBA" id="ARBA00023136"/>
    </source>
</evidence>
<evidence type="ECO:0000256" key="1">
    <source>
        <dbReference type="ARBA" id="ARBA00004651"/>
    </source>
</evidence>
<evidence type="ECO:0000313" key="9">
    <source>
        <dbReference type="Proteomes" id="UP001589619"/>
    </source>
</evidence>